<dbReference type="PANTHER" id="PTHR42923">
    <property type="entry name" value="PROTOPORPHYRINOGEN OXIDASE"/>
    <property type="match status" value="1"/>
</dbReference>
<sequence>MSRIAVIGSGISGLTSAWLLSDQHQITLFEANDYLGGHTATVDVMVGGKQHAVDTGFIVFNDRTYPNFRRLLARIGIEARVTQMSFSVHQARTGLEYNGHTLGSMFAQRANLLSPRFYGFLAEIVRFNLLCKKIIRGGELSEHETLGAFLDRYGFSDFFAGHYILPMVAAIWSSSLADSRDFPLAFFLRFFNHHGLLNLVDRPQWYVVQGGSRSYIPALTAPIGDIRLSTPVLSVRRHQTGVNIETSVGVEQFDEVILACHSDQALRLLADATEAERQVLGGLPYRDNEVVLHTDTGLLPREPRAWASWNYWLDGGEDALPAVTYNMNILQGLDAKETFCVTLNRSQAIATDKILRRFTYAHPVYNREAIKAQARRLEICGRQHTHFCGAYWYNGFHEDGVRSALDVCARFGVSL</sequence>
<reference evidence="2 3" key="1">
    <citation type="submission" date="2016-07" db="EMBL/GenBank/DDBJ databases">
        <title>Draft Genome Sequence of Oceanisphaera psychrotolerans, isolated from coastal sediment samples.</title>
        <authorList>
            <person name="Zhuo S."/>
            <person name="Ruan Z."/>
        </authorList>
    </citation>
    <scope>NUCLEOTIDE SEQUENCE [LARGE SCALE GENOMIC DNA]</scope>
    <source>
        <strain evidence="2 3">LAM-WHM-ZC</strain>
    </source>
</reference>
<proteinExistence type="predicted"/>
<dbReference type="PANTHER" id="PTHR42923:SF17">
    <property type="entry name" value="AMINE OXIDASE DOMAIN-CONTAINING PROTEIN"/>
    <property type="match status" value="1"/>
</dbReference>
<dbReference type="InterPro" id="IPR050464">
    <property type="entry name" value="Zeta_carotene_desat/Oxidored"/>
</dbReference>
<feature type="domain" description="Amine oxidase" evidence="1">
    <location>
        <begin position="11"/>
        <end position="271"/>
    </location>
</feature>
<dbReference type="Gene3D" id="1.10.3110.10">
    <property type="entry name" value="protoporphyrinogen ix oxidase, domain 3"/>
    <property type="match status" value="1"/>
</dbReference>
<dbReference type="SUPFAM" id="SSF51905">
    <property type="entry name" value="FAD/NAD(P)-binding domain"/>
    <property type="match status" value="1"/>
</dbReference>
<dbReference type="RefSeq" id="WP_071473084.1">
    <property type="nucleotide sequence ID" value="NZ_MDKE01000028.1"/>
</dbReference>
<name>A0A1J4QE90_9GAMM</name>
<evidence type="ECO:0000313" key="3">
    <source>
        <dbReference type="Proteomes" id="UP000243073"/>
    </source>
</evidence>
<dbReference type="FunFam" id="1.10.405.20:FF:000001">
    <property type="entry name" value="Amine oxidase"/>
    <property type="match status" value="1"/>
</dbReference>
<dbReference type="Gene3D" id="3.90.660.20">
    <property type="entry name" value="Protoporphyrinogen oxidase, mitochondrial, domain 2"/>
    <property type="match status" value="1"/>
</dbReference>
<keyword evidence="3" id="KW-1185">Reference proteome</keyword>
<accession>A0A1J4QE90</accession>
<dbReference type="Gene3D" id="3.50.50.60">
    <property type="entry name" value="FAD/NAD(P)-binding domain"/>
    <property type="match status" value="1"/>
</dbReference>
<comment type="caution">
    <text evidence="2">The sequence shown here is derived from an EMBL/GenBank/DDBJ whole genome shotgun (WGS) entry which is preliminary data.</text>
</comment>
<dbReference type="EMBL" id="MDKE01000028">
    <property type="protein sequence ID" value="OIN08157.1"/>
    <property type="molecule type" value="Genomic_DNA"/>
</dbReference>
<dbReference type="GO" id="GO:0016491">
    <property type="term" value="F:oxidoreductase activity"/>
    <property type="evidence" value="ECO:0007669"/>
    <property type="project" value="InterPro"/>
</dbReference>
<organism evidence="2 3">
    <name type="scientific">Oceanisphaera psychrotolerans</name>
    <dbReference type="NCBI Taxonomy" id="1414654"/>
    <lineage>
        <taxon>Bacteria</taxon>
        <taxon>Pseudomonadati</taxon>
        <taxon>Pseudomonadota</taxon>
        <taxon>Gammaproteobacteria</taxon>
        <taxon>Aeromonadales</taxon>
        <taxon>Aeromonadaceae</taxon>
        <taxon>Oceanisphaera</taxon>
    </lineage>
</organism>
<dbReference type="InterPro" id="IPR036188">
    <property type="entry name" value="FAD/NAD-bd_sf"/>
</dbReference>
<dbReference type="AlphaFoldDB" id="A0A1J4QE90"/>
<evidence type="ECO:0000313" key="2">
    <source>
        <dbReference type="EMBL" id="OIN08157.1"/>
    </source>
</evidence>
<dbReference type="Proteomes" id="UP000243073">
    <property type="component" value="Unassembled WGS sequence"/>
</dbReference>
<dbReference type="Pfam" id="PF01593">
    <property type="entry name" value="Amino_oxidase"/>
    <property type="match status" value="1"/>
</dbReference>
<dbReference type="InterPro" id="IPR002937">
    <property type="entry name" value="Amino_oxidase"/>
</dbReference>
<dbReference type="STRING" id="1414654.BFR47_15575"/>
<dbReference type="OrthoDB" id="20837at2"/>
<protein>
    <submittedName>
        <fullName evidence="2">FAD-dependent oxidoreductase</fullName>
    </submittedName>
</protein>
<gene>
    <name evidence="2" type="ORF">BFR47_15575</name>
</gene>
<evidence type="ECO:0000259" key="1">
    <source>
        <dbReference type="Pfam" id="PF01593"/>
    </source>
</evidence>